<proteinExistence type="predicted"/>
<name>A0A100JIB5_STRSC</name>
<reference evidence="1 2" key="2">
    <citation type="journal article" date="2016" name="Genome Announc.">
        <title>Draft Genome Sequences of Streptomyces scabiei S58, Streptomyces turgidiscabies T45, and Streptomyces acidiscabies a10, the Pathogens of Potato Common Scab, Isolated in Japan.</title>
        <authorList>
            <person name="Tomihama T."/>
            <person name="Nishi Y."/>
            <person name="Sakai M."/>
            <person name="Ikenaga M."/>
            <person name="Okubo T."/>
            <person name="Ikeda S."/>
        </authorList>
    </citation>
    <scope>NUCLEOTIDE SEQUENCE [LARGE SCALE GENOMIC DNA]</scope>
    <source>
        <strain evidence="1 2">S58</strain>
    </source>
</reference>
<gene>
    <name evidence="1" type="ORF">SsS58_00426</name>
</gene>
<evidence type="ECO:0000313" key="1">
    <source>
        <dbReference type="EMBL" id="GAQ60086.1"/>
    </source>
</evidence>
<organism evidence="1 2">
    <name type="scientific">Streptomyces scabiei</name>
    <dbReference type="NCBI Taxonomy" id="1930"/>
    <lineage>
        <taxon>Bacteria</taxon>
        <taxon>Bacillati</taxon>
        <taxon>Actinomycetota</taxon>
        <taxon>Actinomycetes</taxon>
        <taxon>Kitasatosporales</taxon>
        <taxon>Streptomycetaceae</taxon>
        <taxon>Streptomyces</taxon>
    </lineage>
</organism>
<sequence>MRTRAWSTYICEGLHGYFHMFDREIMSYRNNLPVKATFWHTSNVTTEWVSDGTTGVGAFSRNTSNSLSGAILVCTGGRSPYWPGVDN</sequence>
<comment type="caution">
    <text evidence="1">The sequence shown here is derived from an EMBL/GenBank/DDBJ whole genome shotgun (WGS) entry which is preliminary data.</text>
</comment>
<protein>
    <submittedName>
        <fullName evidence="1">Uncharacterized protein</fullName>
    </submittedName>
</protein>
<dbReference type="Proteomes" id="UP000067448">
    <property type="component" value="Unassembled WGS sequence"/>
</dbReference>
<reference evidence="2" key="1">
    <citation type="submission" date="2015-11" db="EMBL/GenBank/DDBJ databases">
        <authorList>
            <consortium name="Cross-ministerial Strategic Innovation Promotion Program (SIP) consortium"/>
            <person name="Tomihama T."/>
            <person name="Ikenaga M."/>
            <person name="Sakai M."/>
            <person name="Okubo T."/>
            <person name="Ikeda S."/>
        </authorList>
    </citation>
    <scope>NUCLEOTIDE SEQUENCE [LARGE SCALE GENOMIC DNA]</scope>
    <source>
        <strain evidence="2">S58</strain>
    </source>
</reference>
<reference evidence="2" key="3">
    <citation type="submission" date="2016-02" db="EMBL/GenBank/DDBJ databases">
        <title>Draft genome of pathogenic Streptomyces sp. in Japan.</title>
        <authorList>
            <person name="Tomihama T."/>
            <person name="Ikenaga M."/>
            <person name="Sakai M."/>
            <person name="Okubo T."/>
            <person name="Ikeda S."/>
        </authorList>
    </citation>
    <scope>NUCLEOTIDE SEQUENCE [LARGE SCALE GENOMIC DNA]</scope>
    <source>
        <strain evidence="2">S58</strain>
    </source>
</reference>
<dbReference type="AlphaFoldDB" id="A0A100JIB5"/>
<evidence type="ECO:0000313" key="2">
    <source>
        <dbReference type="Proteomes" id="UP000067448"/>
    </source>
</evidence>
<dbReference type="EMBL" id="BCMM01000001">
    <property type="protein sequence ID" value="GAQ60086.1"/>
    <property type="molecule type" value="Genomic_DNA"/>
</dbReference>
<accession>A0A100JIB5</accession>